<dbReference type="PANTHER" id="PTHR15487">
    <property type="entry name" value="ADP-RIBOSYLATION FACTOR-LIKE PROTEIN 2-BINDING PROTEIN"/>
    <property type="match status" value="1"/>
</dbReference>
<keyword evidence="7 12" id="KW-0969">Cilium</keyword>
<protein>
    <recommendedName>
        <fullName evidence="5 12">ADP-ribosylation factor-like protein 2-binding protein</fullName>
        <shortName evidence="12">ARF-like 2-binding protein</shortName>
    </recommendedName>
</protein>
<evidence type="ECO:0000256" key="13">
    <source>
        <dbReference type="SAM" id="MobiDB-lite"/>
    </source>
</evidence>
<comment type="caution">
    <text evidence="15">The sequence shown here is derived from an EMBL/GenBank/DDBJ whole genome shotgun (WGS) entry which is preliminary data.</text>
</comment>
<accession>A0AAW2HVW9</accession>
<keyword evidence="6 12" id="KW-0963">Cytoplasm</keyword>
<evidence type="ECO:0000256" key="7">
    <source>
        <dbReference type="ARBA" id="ARBA00023069"/>
    </source>
</evidence>
<evidence type="ECO:0000256" key="1">
    <source>
        <dbReference type="ARBA" id="ARBA00004120"/>
    </source>
</evidence>
<evidence type="ECO:0000256" key="2">
    <source>
        <dbReference type="ARBA" id="ARBA00004123"/>
    </source>
</evidence>
<evidence type="ECO:0000256" key="12">
    <source>
        <dbReference type="RuleBase" id="RU367099"/>
    </source>
</evidence>
<dbReference type="GO" id="GO:0051457">
    <property type="term" value="P:maintenance of protein location in nucleus"/>
    <property type="evidence" value="ECO:0007669"/>
    <property type="project" value="TreeGrafter"/>
</dbReference>
<dbReference type="Gene3D" id="1.20.1520.10">
    <property type="entry name" value="ADP-ribosylation factor-like 2-binding protein, domain"/>
    <property type="match status" value="1"/>
</dbReference>
<reference evidence="15" key="1">
    <citation type="journal article" date="2024" name="Gigascience">
        <title>Chromosome-level genome of the poultry shaft louse Menopon gallinae provides insight into the host-switching and adaptive evolution of parasitic lice.</title>
        <authorList>
            <person name="Xu Y."/>
            <person name="Ma L."/>
            <person name="Liu S."/>
            <person name="Liang Y."/>
            <person name="Liu Q."/>
            <person name="He Z."/>
            <person name="Tian L."/>
            <person name="Duan Y."/>
            <person name="Cai W."/>
            <person name="Li H."/>
            <person name="Song F."/>
        </authorList>
    </citation>
    <scope>NUCLEOTIDE SEQUENCE</scope>
    <source>
        <strain evidence="15">Cailab_2023a</strain>
    </source>
</reference>
<dbReference type="Pfam" id="PF11527">
    <property type="entry name" value="ARL2_Bind_BART"/>
    <property type="match status" value="1"/>
</dbReference>
<dbReference type="AlphaFoldDB" id="A0AAW2HVW9"/>
<dbReference type="EMBL" id="JARGDH010000003">
    <property type="protein sequence ID" value="KAL0274089.1"/>
    <property type="molecule type" value="Genomic_DNA"/>
</dbReference>
<proteinExistence type="inferred from homology"/>
<name>A0AAW2HVW9_9NEOP</name>
<evidence type="ECO:0000259" key="14">
    <source>
        <dbReference type="Pfam" id="PF11527"/>
    </source>
</evidence>
<dbReference type="PANTHER" id="PTHR15487:SF4">
    <property type="entry name" value="ADP-RIBOSYLATION FACTOR-LIKE PROTEIN 2-BINDING PROTEIN"/>
    <property type="match status" value="1"/>
</dbReference>
<keyword evidence="9 12" id="KW-0206">Cytoskeleton</keyword>
<evidence type="ECO:0000256" key="4">
    <source>
        <dbReference type="ARBA" id="ARBA00009880"/>
    </source>
</evidence>
<comment type="subcellular location">
    <subcellularLocation>
        <location evidence="1 12">Cytoplasm</location>
        <location evidence="1 12">Cytoskeleton</location>
        <location evidence="1 12">Cilium basal body</location>
    </subcellularLocation>
    <subcellularLocation>
        <location evidence="3 12">Cytoplasm</location>
        <location evidence="3 12">Cytoskeleton</location>
        <location evidence="3 12">Microtubule organizing center</location>
        <location evidence="3 12">Centrosome</location>
    </subcellularLocation>
    <subcellularLocation>
        <location evidence="12">Cytoplasm</location>
    </subcellularLocation>
    <subcellularLocation>
        <location evidence="2 12">Nucleus</location>
    </subcellularLocation>
    <subcellularLocation>
        <location evidence="12">Mitochondrion intermembrane space</location>
    </subcellularLocation>
</comment>
<keyword evidence="8 12" id="KW-0496">Mitochondrion</keyword>
<evidence type="ECO:0000256" key="8">
    <source>
        <dbReference type="ARBA" id="ARBA00023128"/>
    </source>
</evidence>
<dbReference type="InterPro" id="IPR023379">
    <property type="entry name" value="BART_dom"/>
</dbReference>
<comment type="function">
    <text evidence="12">Plays a role as an effector of the ADP-ribosylation factor-like protein 2, ARL2.</text>
</comment>
<evidence type="ECO:0000256" key="6">
    <source>
        <dbReference type="ARBA" id="ARBA00022490"/>
    </source>
</evidence>
<dbReference type="GO" id="GO:0005758">
    <property type="term" value="C:mitochondrial intermembrane space"/>
    <property type="evidence" value="ECO:0007669"/>
    <property type="project" value="UniProtKB-SubCell"/>
</dbReference>
<dbReference type="GO" id="GO:0005813">
    <property type="term" value="C:centrosome"/>
    <property type="evidence" value="ECO:0007669"/>
    <property type="project" value="UniProtKB-SubCell"/>
</dbReference>
<sequence length="176" mass="20567">MSVATDSSEVGHGFEDTKKTVQNNVQPATVKNGVETDVKLSSSNDIDFDTVIGHIEDMLIDEEFHDLQLSILEKYWEEFADTEENKHIYMTIFMEYTNEVESFINKYIKKFIPNFEMEALIVELEKRRSCLEGEVFEVLFTLTDFNVFKEMFLDYRLMKEGTIIDLDQSLYVSPIQ</sequence>
<dbReference type="GO" id="GO:0005929">
    <property type="term" value="C:cilium"/>
    <property type="evidence" value="ECO:0007669"/>
    <property type="project" value="UniProtKB-UniRule"/>
</dbReference>
<feature type="domain" description="BART" evidence="14">
    <location>
        <begin position="47"/>
        <end position="160"/>
    </location>
</feature>
<keyword evidence="10 12" id="KW-0539">Nucleus</keyword>
<organism evidence="15">
    <name type="scientific">Menopon gallinae</name>
    <name type="common">poultry shaft louse</name>
    <dbReference type="NCBI Taxonomy" id="328185"/>
    <lineage>
        <taxon>Eukaryota</taxon>
        <taxon>Metazoa</taxon>
        <taxon>Ecdysozoa</taxon>
        <taxon>Arthropoda</taxon>
        <taxon>Hexapoda</taxon>
        <taxon>Insecta</taxon>
        <taxon>Pterygota</taxon>
        <taxon>Neoptera</taxon>
        <taxon>Paraneoptera</taxon>
        <taxon>Psocodea</taxon>
        <taxon>Troctomorpha</taxon>
        <taxon>Phthiraptera</taxon>
        <taxon>Amblycera</taxon>
        <taxon>Menoponidae</taxon>
        <taxon>Menopon</taxon>
    </lineage>
</organism>
<evidence type="ECO:0000256" key="11">
    <source>
        <dbReference type="ARBA" id="ARBA00023273"/>
    </source>
</evidence>
<evidence type="ECO:0000256" key="10">
    <source>
        <dbReference type="ARBA" id="ARBA00023242"/>
    </source>
</evidence>
<keyword evidence="11 12" id="KW-0966">Cell projection</keyword>
<comment type="similarity">
    <text evidence="4 12">Belongs to the ARL2BP family.</text>
</comment>
<dbReference type="GO" id="GO:0005634">
    <property type="term" value="C:nucleus"/>
    <property type="evidence" value="ECO:0007669"/>
    <property type="project" value="UniProtKB-SubCell"/>
</dbReference>
<evidence type="ECO:0000256" key="3">
    <source>
        <dbReference type="ARBA" id="ARBA00004300"/>
    </source>
</evidence>
<dbReference type="InterPro" id="IPR042541">
    <property type="entry name" value="BART_sf"/>
</dbReference>
<evidence type="ECO:0000256" key="9">
    <source>
        <dbReference type="ARBA" id="ARBA00023212"/>
    </source>
</evidence>
<feature type="region of interest" description="Disordered" evidence="13">
    <location>
        <begin position="1"/>
        <end position="21"/>
    </location>
</feature>
<gene>
    <name evidence="15" type="ORF">PYX00_006606</name>
</gene>
<evidence type="ECO:0000256" key="5">
    <source>
        <dbReference type="ARBA" id="ARBA00014849"/>
    </source>
</evidence>
<evidence type="ECO:0000313" key="15">
    <source>
        <dbReference type="EMBL" id="KAL0274089.1"/>
    </source>
</evidence>
<dbReference type="InterPro" id="IPR038849">
    <property type="entry name" value="ARL2BP"/>
</dbReference>